<protein>
    <submittedName>
        <fullName evidence="2">Uncharacterized protein</fullName>
    </submittedName>
</protein>
<dbReference type="Proteomes" id="UP001154114">
    <property type="component" value="Chromosome 1"/>
</dbReference>
<reference evidence="2" key="1">
    <citation type="submission" date="2021-12" db="EMBL/GenBank/DDBJ databases">
        <authorList>
            <person name="King R."/>
        </authorList>
    </citation>
    <scope>NUCLEOTIDE SEQUENCE</scope>
</reference>
<sequence>MKNEIDTKMTLLTIVTLEIVIAVLYPVLGIYTSIVIRKSNIYVANKQLLQLNDMSFICINMLYTPFIMLGNHCKYKKDIYKYKIYYITTSKYYSMYFSHYSMYELVIKSLWL</sequence>
<evidence type="ECO:0000256" key="1">
    <source>
        <dbReference type="SAM" id="Phobius"/>
    </source>
</evidence>
<keyword evidence="1" id="KW-0812">Transmembrane</keyword>
<accession>A0A9N8PWG2</accession>
<keyword evidence="3" id="KW-1185">Reference proteome</keyword>
<keyword evidence="1" id="KW-0472">Membrane</keyword>
<feature type="transmembrane region" description="Helical" evidence="1">
    <location>
        <begin position="54"/>
        <end position="73"/>
    </location>
</feature>
<keyword evidence="1" id="KW-1133">Transmembrane helix</keyword>
<evidence type="ECO:0000313" key="2">
    <source>
        <dbReference type="EMBL" id="CAD0193938.1"/>
    </source>
</evidence>
<proteinExistence type="predicted"/>
<name>A0A9N8PWG2_CHRIL</name>
<feature type="transmembrane region" description="Helical" evidence="1">
    <location>
        <begin position="12"/>
        <end position="34"/>
    </location>
</feature>
<organism evidence="2 3">
    <name type="scientific">Chrysodeixis includens</name>
    <name type="common">Soybean looper</name>
    <name type="synonym">Pseudoplusia includens</name>
    <dbReference type="NCBI Taxonomy" id="689277"/>
    <lineage>
        <taxon>Eukaryota</taxon>
        <taxon>Metazoa</taxon>
        <taxon>Ecdysozoa</taxon>
        <taxon>Arthropoda</taxon>
        <taxon>Hexapoda</taxon>
        <taxon>Insecta</taxon>
        <taxon>Pterygota</taxon>
        <taxon>Neoptera</taxon>
        <taxon>Endopterygota</taxon>
        <taxon>Lepidoptera</taxon>
        <taxon>Glossata</taxon>
        <taxon>Ditrysia</taxon>
        <taxon>Noctuoidea</taxon>
        <taxon>Noctuidae</taxon>
        <taxon>Plusiinae</taxon>
        <taxon>Chrysodeixis</taxon>
    </lineage>
</organism>
<dbReference type="EMBL" id="LR824004">
    <property type="protein sequence ID" value="CAD0193938.1"/>
    <property type="molecule type" value="Genomic_DNA"/>
</dbReference>
<gene>
    <name evidence="2" type="ORF">CINC_LOCUS234</name>
</gene>
<dbReference type="AlphaFoldDB" id="A0A9N8PWG2"/>
<evidence type="ECO:0000313" key="3">
    <source>
        <dbReference type="Proteomes" id="UP001154114"/>
    </source>
</evidence>